<evidence type="ECO:0000256" key="3">
    <source>
        <dbReference type="ARBA" id="ARBA00023163"/>
    </source>
</evidence>
<evidence type="ECO:0000256" key="1">
    <source>
        <dbReference type="ARBA" id="ARBA00023015"/>
    </source>
</evidence>
<evidence type="ECO:0000313" key="6">
    <source>
        <dbReference type="Proteomes" id="UP000698752"/>
    </source>
</evidence>
<organism evidence="5 6">
    <name type="scientific">Neoroseomonas terrae</name>
    <dbReference type="NCBI Taxonomy" id="424799"/>
    <lineage>
        <taxon>Bacteria</taxon>
        <taxon>Pseudomonadati</taxon>
        <taxon>Pseudomonadota</taxon>
        <taxon>Alphaproteobacteria</taxon>
        <taxon>Acetobacterales</taxon>
        <taxon>Acetobacteraceae</taxon>
        <taxon>Neoroseomonas</taxon>
    </lineage>
</organism>
<dbReference type="InterPro" id="IPR000835">
    <property type="entry name" value="HTH_MarR-typ"/>
</dbReference>
<sequence>MPDGSSLAQVRWELGVAIAQIARRWRATLDQRIAPFGLTEARWLVLLSLARRGDGIPQKTLAARLRIEAPTLVRTLDWLEQEGFVERRAIAEDRRAKTIHLTGTARPVVRRIEAEAATVRGEILAGIPEEELALCLAVLKRVAAGLETAEEGPKDGRRAG</sequence>
<dbReference type="InterPro" id="IPR023187">
    <property type="entry name" value="Tscrpt_reg_MarR-type_CS"/>
</dbReference>
<feature type="domain" description="HTH marR-type" evidence="4">
    <location>
        <begin position="11"/>
        <end position="144"/>
    </location>
</feature>
<accession>A0ABS5EB03</accession>
<reference evidence="6" key="1">
    <citation type="journal article" date="2021" name="Syst. Appl. Microbiol.">
        <title>Roseomonas hellenica sp. nov., isolated from roots of wild-growing Alkanna tinctoria.</title>
        <authorList>
            <person name="Rat A."/>
            <person name="Naranjo H.D."/>
            <person name="Lebbe L."/>
            <person name="Cnockaert M."/>
            <person name="Krigas N."/>
            <person name="Grigoriadou K."/>
            <person name="Maloupa E."/>
            <person name="Willems A."/>
        </authorList>
    </citation>
    <scope>NUCLEOTIDE SEQUENCE [LARGE SCALE GENOMIC DNA]</scope>
    <source>
        <strain evidence="6">LMG 31159</strain>
    </source>
</reference>
<dbReference type="RefSeq" id="WP_211865193.1">
    <property type="nucleotide sequence ID" value="NZ_JAAEDI010000001.1"/>
</dbReference>
<evidence type="ECO:0000259" key="4">
    <source>
        <dbReference type="PROSITE" id="PS50995"/>
    </source>
</evidence>
<dbReference type="PROSITE" id="PS50995">
    <property type="entry name" value="HTH_MARR_2"/>
    <property type="match status" value="1"/>
</dbReference>
<comment type="caution">
    <text evidence="5">The sequence shown here is derived from an EMBL/GenBank/DDBJ whole genome shotgun (WGS) entry which is preliminary data.</text>
</comment>
<dbReference type="SMART" id="SM00347">
    <property type="entry name" value="HTH_MARR"/>
    <property type="match status" value="1"/>
</dbReference>
<dbReference type="SUPFAM" id="SSF46785">
    <property type="entry name" value="Winged helix' DNA-binding domain"/>
    <property type="match status" value="1"/>
</dbReference>
<dbReference type="InterPro" id="IPR036388">
    <property type="entry name" value="WH-like_DNA-bd_sf"/>
</dbReference>
<dbReference type="PANTHER" id="PTHR42756:SF1">
    <property type="entry name" value="TRANSCRIPTIONAL REPRESSOR OF EMRAB OPERON"/>
    <property type="match status" value="1"/>
</dbReference>
<dbReference type="Proteomes" id="UP000698752">
    <property type="component" value="Unassembled WGS sequence"/>
</dbReference>
<name>A0ABS5EB03_9PROT</name>
<keyword evidence="3" id="KW-0804">Transcription</keyword>
<dbReference type="Gene3D" id="1.10.10.10">
    <property type="entry name" value="Winged helix-like DNA-binding domain superfamily/Winged helix DNA-binding domain"/>
    <property type="match status" value="1"/>
</dbReference>
<dbReference type="Pfam" id="PF01047">
    <property type="entry name" value="MarR"/>
    <property type="match status" value="1"/>
</dbReference>
<evidence type="ECO:0000256" key="2">
    <source>
        <dbReference type="ARBA" id="ARBA00023125"/>
    </source>
</evidence>
<dbReference type="PANTHER" id="PTHR42756">
    <property type="entry name" value="TRANSCRIPTIONAL REGULATOR, MARR"/>
    <property type="match status" value="1"/>
</dbReference>
<gene>
    <name evidence="5" type="ORF">GXW78_00845</name>
</gene>
<proteinExistence type="predicted"/>
<dbReference type="EMBL" id="JAAEDI010000001">
    <property type="protein sequence ID" value="MBR0648195.1"/>
    <property type="molecule type" value="Genomic_DNA"/>
</dbReference>
<keyword evidence="2" id="KW-0238">DNA-binding</keyword>
<evidence type="ECO:0000313" key="5">
    <source>
        <dbReference type="EMBL" id="MBR0648195.1"/>
    </source>
</evidence>
<keyword evidence="1" id="KW-0805">Transcription regulation</keyword>
<dbReference type="PROSITE" id="PS01117">
    <property type="entry name" value="HTH_MARR_1"/>
    <property type="match status" value="1"/>
</dbReference>
<dbReference type="PRINTS" id="PR00598">
    <property type="entry name" value="HTHMARR"/>
</dbReference>
<protein>
    <submittedName>
        <fullName evidence="5">MarR family transcriptional regulator</fullName>
    </submittedName>
</protein>
<dbReference type="InterPro" id="IPR036390">
    <property type="entry name" value="WH_DNA-bd_sf"/>
</dbReference>
<keyword evidence="6" id="KW-1185">Reference proteome</keyword>